<sequence>MKDLTEPYSALLGLDDSWRVEDVDLDLLGNQIAIRLSHVGGSLTCPDCEAACSQADFAPEWTWRQLDTLQFKTELRARVPRSHCAKCGVKAIAVPWSGKHSRSTLLFEAFAVEVLQACANLSRASCLLGLSWDAVHTIIKRAVDRGLSRRKLDDIKHVGLDEKSFGKGHNHVSAMTDSDNRRVLEVVPDRTTTAADSLWKTLTQSQRSKIASVSMDMWAAFMTSADKNAPNAEIVHDKFHLAKYLGEAVDKVRRSEHRALKKEGDEPLLGSRQQATLSLQRREPRRRSPRTPSLIARARPEDVQGKGHQRALSLVLGLHLCWQC</sequence>
<reference evidence="5 6" key="1">
    <citation type="submission" date="2019-02" db="EMBL/GenBank/DDBJ databases">
        <title>Deep-cultivation of Planctomycetes and their phenomic and genomic characterization uncovers novel biology.</title>
        <authorList>
            <person name="Wiegand S."/>
            <person name="Jogler M."/>
            <person name="Boedeker C."/>
            <person name="Pinto D."/>
            <person name="Vollmers J."/>
            <person name="Rivas-Marin E."/>
            <person name="Kohn T."/>
            <person name="Peeters S.H."/>
            <person name="Heuer A."/>
            <person name="Rast P."/>
            <person name="Oberbeckmann S."/>
            <person name="Bunk B."/>
            <person name="Jeske O."/>
            <person name="Meyerdierks A."/>
            <person name="Storesund J.E."/>
            <person name="Kallscheuer N."/>
            <person name="Luecker S."/>
            <person name="Lage O.M."/>
            <person name="Pohl T."/>
            <person name="Merkel B.J."/>
            <person name="Hornburger P."/>
            <person name="Mueller R.-W."/>
            <person name="Bruemmer F."/>
            <person name="Labrenz M."/>
            <person name="Spormann A.M."/>
            <person name="Op den Camp H."/>
            <person name="Overmann J."/>
            <person name="Amann R."/>
            <person name="Jetten M.S.M."/>
            <person name="Mascher T."/>
            <person name="Medema M.H."/>
            <person name="Devos D.P."/>
            <person name="Kaster A.-K."/>
            <person name="Ovreas L."/>
            <person name="Rohde M."/>
            <person name="Galperin M.Y."/>
            <person name="Jogler C."/>
        </authorList>
    </citation>
    <scope>NUCLEOTIDE SEQUENCE [LARGE SCALE GENOMIC DNA]</scope>
    <source>
        <strain evidence="5 6">Q31a</strain>
    </source>
</reference>
<organism evidence="5 6">
    <name type="scientific">Aureliella helgolandensis</name>
    <dbReference type="NCBI Taxonomy" id="2527968"/>
    <lineage>
        <taxon>Bacteria</taxon>
        <taxon>Pseudomonadati</taxon>
        <taxon>Planctomycetota</taxon>
        <taxon>Planctomycetia</taxon>
        <taxon>Pirellulales</taxon>
        <taxon>Pirellulaceae</taxon>
        <taxon>Aureliella</taxon>
    </lineage>
</organism>
<dbReference type="InterPro" id="IPR002560">
    <property type="entry name" value="Transposase_DDE"/>
</dbReference>
<dbReference type="InterPro" id="IPR029261">
    <property type="entry name" value="Transposase_Znf"/>
</dbReference>
<evidence type="ECO:0000313" key="6">
    <source>
        <dbReference type="Proteomes" id="UP000318017"/>
    </source>
</evidence>
<evidence type="ECO:0000313" key="5">
    <source>
        <dbReference type="EMBL" id="QDV22536.1"/>
    </source>
</evidence>
<evidence type="ECO:0000259" key="4">
    <source>
        <dbReference type="Pfam" id="PF14690"/>
    </source>
</evidence>
<dbReference type="Pfam" id="PF01610">
    <property type="entry name" value="DDE_Tnp_ISL3"/>
    <property type="match status" value="1"/>
</dbReference>
<dbReference type="EMBL" id="CP036298">
    <property type="protein sequence ID" value="QDV22536.1"/>
    <property type="molecule type" value="Genomic_DNA"/>
</dbReference>
<proteinExistence type="predicted"/>
<gene>
    <name evidence="5" type="ORF">Q31a_08220</name>
</gene>
<dbReference type="Pfam" id="PF13542">
    <property type="entry name" value="HTH_Tnp_ISL3"/>
    <property type="match status" value="1"/>
</dbReference>
<dbReference type="InterPro" id="IPR032877">
    <property type="entry name" value="Transposase_HTH"/>
</dbReference>
<feature type="domain" description="Transposase IS204/IS1001/IS1096/IS1165 DDE" evidence="2">
    <location>
        <begin position="158"/>
        <end position="273"/>
    </location>
</feature>
<protein>
    <submittedName>
        <fullName evidence="5">Transposase</fullName>
    </submittedName>
</protein>
<name>A0A518G1S4_9BACT</name>
<dbReference type="NCBIfam" id="NF033550">
    <property type="entry name" value="transpos_ISL3"/>
    <property type="match status" value="1"/>
</dbReference>
<dbReference type="PANTHER" id="PTHR33498:SF1">
    <property type="entry name" value="TRANSPOSASE FOR INSERTION SEQUENCE ELEMENT IS1557"/>
    <property type="match status" value="1"/>
</dbReference>
<dbReference type="AlphaFoldDB" id="A0A518G1S4"/>
<dbReference type="Proteomes" id="UP000318017">
    <property type="component" value="Chromosome"/>
</dbReference>
<keyword evidence="6" id="KW-1185">Reference proteome</keyword>
<evidence type="ECO:0000259" key="3">
    <source>
        <dbReference type="Pfam" id="PF13542"/>
    </source>
</evidence>
<dbReference type="Pfam" id="PF14690">
    <property type="entry name" value="Zn_ribbon_ISL3"/>
    <property type="match status" value="1"/>
</dbReference>
<accession>A0A518G1S4</accession>
<dbReference type="PANTHER" id="PTHR33498">
    <property type="entry name" value="TRANSPOSASE FOR INSERTION SEQUENCE ELEMENT IS1557"/>
    <property type="match status" value="1"/>
</dbReference>
<dbReference type="OrthoDB" id="292435at2"/>
<feature type="domain" description="Transposase IS204/IS1001/IS1096/IS1165 zinc-finger" evidence="4">
    <location>
        <begin position="44"/>
        <end position="87"/>
    </location>
</feature>
<feature type="region of interest" description="Disordered" evidence="1">
    <location>
        <begin position="259"/>
        <end position="303"/>
    </location>
</feature>
<dbReference type="KEGG" id="ahel:Q31a_08220"/>
<evidence type="ECO:0000259" key="2">
    <source>
        <dbReference type="Pfam" id="PF01610"/>
    </source>
</evidence>
<evidence type="ECO:0000256" key="1">
    <source>
        <dbReference type="SAM" id="MobiDB-lite"/>
    </source>
</evidence>
<dbReference type="RefSeq" id="WP_145074206.1">
    <property type="nucleotide sequence ID" value="NZ_CP036298.1"/>
</dbReference>
<feature type="domain" description="Transposase IS204/IS1001/IS1096/IS1165 helix-turn-helix" evidence="3">
    <location>
        <begin position="93"/>
        <end position="143"/>
    </location>
</feature>
<dbReference type="InterPro" id="IPR047951">
    <property type="entry name" value="Transpos_ISL3"/>
</dbReference>